<comment type="caution">
    <text evidence="5">The sequence shown here is derived from an EMBL/GenBank/DDBJ whole genome shotgun (WGS) entry which is preliminary data.</text>
</comment>
<dbReference type="InterPro" id="IPR052346">
    <property type="entry name" value="O-mannosyl-transferase_TMTC"/>
</dbReference>
<dbReference type="SUPFAM" id="SSF48452">
    <property type="entry name" value="TPR-like"/>
    <property type="match status" value="1"/>
</dbReference>
<feature type="transmembrane region" description="Helical" evidence="4">
    <location>
        <begin position="137"/>
        <end position="158"/>
    </location>
</feature>
<dbReference type="PANTHER" id="PTHR44227:SF3">
    <property type="entry name" value="PROTEIN O-MANNOSYL-TRANSFERASE TMTC4"/>
    <property type="match status" value="1"/>
</dbReference>
<dbReference type="GO" id="GO:0006508">
    <property type="term" value="P:proteolysis"/>
    <property type="evidence" value="ECO:0007669"/>
    <property type="project" value="UniProtKB-KW"/>
</dbReference>
<gene>
    <name evidence="5" type="primary">bepA_28</name>
    <name evidence="5" type="ORF">GALL_139050</name>
</gene>
<name>A0A1J5SIV2_9ZZZZ</name>
<reference evidence="5" key="1">
    <citation type="submission" date="2016-10" db="EMBL/GenBank/DDBJ databases">
        <title>Sequence of Gallionella enrichment culture.</title>
        <authorList>
            <person name="Poehlein A."/>
            <person name="Muehling M."/>
            <person name="Daniel R."/>
        </authorList>
    </citation>
    <scope>NUCLEOTIDE SEQUENCE</scope>
</reference>
<dbReference type="EMBL" id="MLJW01000061">
    <property type="protein sequence ID" value="OIR03968.1"/>
    <property type="molecule type" value="Genomic_DNA"/>
</dbReference>
<organism evidence="5">
    <name type="scientific">mine drainage metagenome</name>
    <dbReference type="NCBI Taxonomy" id="410659"/>
    <lineage>
        <taxon>unclassified sequences</taxon>
        <taxon>metagenomes</taxon>
        <taxon>ecological metagenomes</taxon>
    </lineage>
</organism>
<accession>A0A1J5SIV2</accession>
<dbReference type="InterPro" id="IPR019734">
    <property type="entry name" value="TPR_rpt"/>
</dbReference>
<keyword evidence="4" id="KW-0812">Transmembrane</keyword>
<feature type="transmembrane region" description="Helical" evidence="4">
    <location>
        <begin position="17"/>
        <end position="33"/>
    </location>
</feature>
<keyword evidence="1" id="KW-0677">Repeat</keyword>
<keyword evidence="4" id="KW-1133">Transmembrane helix</keyword>
<evidence type="ECO:0000256" key="2">
    <source>
        <dbReference type="ARBA" id="ARBA00022803"/>
    </source>
</evidence>
<dbReference type="Pfam" id="PF13432">
    <property type="entry name" value="TPR_16"/>
    <property type="match status" value="4"/>
</dbReference>
<sequence length="739" mass="79449">MIPSEPVLQPHSGQRRTTILVAVVLALAALVAYRNTFSAPFVFDDADSITENASLRHLWPLTSVLDPAAGGATVSGRPFVNLTLAVNHAISGEAVWSYHALNLLIHILAAWTLFGVVRRTFLRPRLRERFGRDALPLAAAAAGIWILHPLATAAVTYTSQRAESLAGLFSLLTLYGFIRSLDAETPQSARAWRVASWVACLLGMASKEVAAAAPLLVLAYDVTLGGESRAHGLPEVWKLRWRMYLGLASTWFLLAVLIASTRGRGGTVGFSAGLSPVVYLQTQCYALVHYLRLSVWPSPLVFDYGLRVVRHFGAVWPQALLLTALAGGTAAALWRRSPLGLPGALFFLILAPSSSFVPINSETMAEHRMYLPLAAVSILAVTAAYLAFGRRSVWVWLFSACALGWVTHSRNATYGSAVKLWQDTVAKVPDNARARYNLGILYSQEGRYAVAVVEDEAALRRNDGWAAPQDVPAIENKLGYDLLQMGRAAEAVPHLEASLRLRPTSPAAHLNLARAYVRLGRNAEALAQYAQALRLSPGDAGVESEYGDALLKSGNLDGAIARYREACRLSPEWEAPRGNLAYALLLAGKVDDAVASYREAVKLVPTDAAAWMGLAYALIQENQPAAAVDAARRATNLQPRSGDAHNVLGIALAQTGGTRRAIASFELALRLGATGADVHANLATALAATGRLAEAITEYRAALRLDPDYEPARQGLRDALRRSGGTTGDDDSAAKNIRP</sequence>
<feature type="transmembrane region" description="Helical" evidence="4">
    <location>
        <begin position="194"/>
        <end position="219"/>
    </location>
</feature>
<feature type="transmembrane region" description="Helical" evidence="4">
    <location>
        <begin position="164"/>
        <end position="182"/>
    </location>
</feature>
<feature type="transmembrane region" description="Helical" evidence="4">
    <location>
        <begin position="239"/>
        <end position="258"/>
    </location>
</feature>
<protein>
    <submittedName>
        <fullName evidence="5">Beta-barrel assembly-enhancing protease</fullName>
    </submittedName>
</protein>
<feature type="transmembrane region" description="Helical" evidence="4">
    <location>
        <begin position="311"/>
        <end position="334"/>
    </location>
</feature>
<proteinExistence type="predicted"/>
<evidence type="ECO:0000256" key="4">
    <source>
        <dbReference type="SAM" id="Phobius"/>
    </source>
</evidence>
<dbReference type="SMART" id="SM00028">
    <property type="entry name" value="TPR"/>
    <property type="match status" value="8"/>
</dbReference>
<keyword evidence="5" id="KW-0378">Hydrolase</keyword>
<feature type="transmembrane region" description="Helical" evidence="4">
    <location>
        <begin position="96"/>
        <end position="117"/>
    </location>
</feature>
<keyword evidence="2" id="KW-0802">TPR repeat</keyword>
<dbReference type="PROSITE" id="PS50005">
    <property type="entry name" value="TPR"/>
    <property type="match status" value="4"/>
</dbReference>
<feature type="transmembrane region" description="Helical" evidence="4">
    <location>
        <begin position="339"/>
        <end position="357"/>
    </location>
</feature>
<dbReference type="AlphaFoldDB" id="A0A1J5SIV2"/>
<evidence type="ECO:0000313" key="5">
    <source>
        <dbReference type="EMBL" id="OIR03968.1"/>
    </source>
</evidence>
<keyword evidence="5" id="KW-0645">Protease</keyword>
<dbReference type="Gene3D" id="1.25.40.10">
    <property type="entry name" value="Tetratricopeptide repeat domain"/>
    <property type="match status" value="3"/>
</dbReference>
<feature type="transmembrane region" description="Helical" evidence="4">
    <location>
        <begin position="369"/>
        <end position="388"/>
    </location>
</feature>
<dbReference type="PROSITE" id="PS50293">
    <property type="entry name" value="TPR_REGION"/>
    <property type="match status" value="2"/>
</dbReference>
<feature type="region of interest" description="Disordered" evidence="3">
    <location>
        <begin position="716"/>
        <end position="739"/>
    </location>
</feature>
<evidence type="ECO:0000256" key="1">
    <source>
        <dbReference type="ARBA" id="ARBA00022737"/>
    </source>
</evidence>
<evidence type="ECO:0000256" key="3">
    <source>
        <dbReference type="SAM" id="MobiDB-lite"/>
    </source>
</evidence>
<keyword evidence="4" id="KW-0472">Membrane</keyword>
<dbReference type="PANTHER" id="PTHR44227">
    <property type="match status" value="1"/>
</dbReference>
<dbReference type="InterPro" id="IPR011990">
    <property type="entry name" value="TPR-like_helical_dom_sf"/>
</dbReference>
<dbReference type="GO" id="GO:0008233">
    <property type="term" value="F:peptidase activity"/>
    <property type="evidence" value="ECO:0007669"/>
    <property type="project" value="UniProtKB-KW"/>
</dbReference>